<organism evidence="2 3">
    <name type="scientific">Hanamia caeni</name>
    <dbReference type="NCBI Taxonomy" id="2294116"/>
    <lineage>
        <taxon>Bacteria</taxon>
        <taxon>Pseudomonadati</taxon>
        <taxon>Bacteroidota</taxon>
        <taxon>Chitinophagia</taxon>
        <taxon>Chitinophagales</taxon>
        <taxon>Chitinophagaceae</taxon>
        <taxon>Hanamia</taxon>
    </lineage>
</organism>
<gene>
    <name evidence="2" type="ORF">EFY79_19275</name>
</gene>
<dbReference type="OrthoDB" id="9148571at2"/>
<protein>
    <submittedName>
        <fullName evidence="2">Uncharacterized protein</fullName>
    </submittedName>
</protein>
<dbReference type="EMBL" id="RJJR01000021">
    <property type="protein sequence ID" value="RNI33394.1"/>
    <property type="molecule type" value="Genomic_DNA"/>
</dbReference>
<evidence type="ECO:0000313" key="3">
    <source>
        <dbReference type="Proteomes" id="UP000267223"/>
    </source>
</evidence>
<evidence type="ECO:0000313" key="2">
    <source>
        <dbReference type="EMBL" id="RNI33394.1"/>
    </source>
</evidence>
<sequence>MESKISIMAFPQKQVGNSLFLNVLAVVRNYNPLTTDDLSTAWVNSKLRLQAMVIDSPDDYPRLNIAATSYDLPGVQMSAQAKNIFTSLKSRFKITKTANDASGRADISKVNPVKKYLPLTYRESFNFTSLRDKNSSVINDEYHCAIKGQKDPDPNFAAAITDETSWGKVFAFVLRHKELAKKCGFIHENLEIKLPDNTFKNGGWLYIDVHPECSYYSDVQADKNYIKRYAARIPKLDFTKIRSLFASVEFPVLLNENAPAPDEPLQPSEVILDQMFIEAASYSDGFCKIVHNFQPVSNSLIREEQDDESPVTNDIGIRLGWDDEQLAIWHSRQMNADPATGNRTDAPLGVFQYRVDARETADDPNNPNKWISLCKVKYDKDVFLDDEKIGNKDDSLEMGVEVYPSKPHPDTHFWLPAYFSQWIGNSLALQDEDAIAIYHKDQIDKNHLSPKNIYDPQDDLPFKAVKNDYYKAVGLENFSLLYGHSYDFRVRMSDITGGGPVQEDTPQFDSPSPVTTCLFKRHVIPQTFNFVTQLPQSDDAFFEEKILSIKRPLLGYPSVLFTGAYADGVKKLIADADAVIAGNLKRDVGLFDPDVNRVEITVEVKCLALDATIRKVHAKDNFALLYVTTRNFTEPFDSQLDLNLNFIDAPVLNFFAGQELPDMGLHLGGDTDIDKRADIILPTARDIRISVRPLTASKPDYYGGTTTGERNGPNRTELKGMPSSFMTRSVAKSEKDFIKPTGENMMIRSVYLQPEEPIKIVANVKKLLVENLADSNQTPTIMDRLASAVGTDSKGMSLTGRPGQRWQFGVSRFIRHTSSPDNTSVTFATKNDLLNHWIIPITLLIDRDWSWDGLQPVSFNIYRRKIFVRDAMEILGSMSKEDFLNDNDAETVFSNASIKAAAKEELVGDIEFKQAINIAALTGADRSQTYAAFIDAVEPKQNDEEKFPDELMLAYRISVNFNQNKKDNSLPEKDGDLNLFLHLPITTPPSQMPKIVSAGMAFSKYVRDENYANTENRKKYLWVEFAEPIKNPDDAYYARMLAYAPDVLLARWEPALLLAKKDPPLPLDPEFIRIISPASSDDKTGYYAMQEMIPASDSDVHFLLPLPPGIHAEALEMFGFFTYEFRVGHKLPWTTAQGRFGRALRHTGIQFPPPQLFCVPNRNEKYITVTAPYAQTVFDGRNVTANPPRTQLWALLYAQVRMADDSDTRNVLIGDRKLRMMPQKISKGESPINSDATPQGITGWLNKEVEQLLNVYGLPLDSSLSVLTVELMPGYDNFLVDQRNTQTLRSLSLSNADNRSFANLNISSVNPANFKQYMRMASEDMQQVKQQIDANFVKDVSTGNDDYAATSGIYDDQGPRPLTSDLGNSRILRTSTLIAVPEVCCTV</sequence>
<accession>A0A3M9N6G9</accession>
<name>A0A3M9N6G9_9BACT</name>
<proteinExistence type="predicted"/>
<keyword evidence="3" id="KW-1185">Reference proteome</keyword>
<comment type="caution">
    <text evidence="2">The sequence shown here is derived from an EMBL/GenBank/DDBJ whole genome shotgun (WGS) entry which is preliminary data.</text>
</comment>
<evidence type="ECO:0000256" key="1">
    <source>
        <dbReference type="SAM" id="MobiDB-lite"/>
    </source>
</evidence>
<dbReference type="Proteomes" id="UP000267223">
    <property type="component" value="Unassembled WGS sequence"/>
</dbReference>
<reference evidence="2 3" key="1">
    <citation type="submission" date="2018-11" db="EMBL/GenBank/DDBJ databases">
        <title>Draft genome sequence of Ferruginibacter sp. BO-59.</title>
        <authorList>
            <person name="Im W.T."/>
        </authorList>
    </citation>
    <scope>NUCLEOTIDE SEQUENCE [LARGE SCALE GENOMIC DNA]</scope>
    <source>
        <strain evidence="2 3">BO-59</strain>
    </source>
</reference>
<feature type="region of interest" description="Disordered" evidence="1">
    <location>
        <begin position="700"/>
        <end position="719"/>
    </location>
</feature>
<dbReference type="RefSeq" id="WP_123122390.1">
    <property type="nucleotide sequence ID" value="NZ_RJJR01000021.1"/>
</dbReference>